<sequence length="430" mass="47938">MDPHFDRRTRPRIVIDLNDERDGLVNCYTTGDEIQGKVTVTTEHDLPFHSIHITFEGISETAVEPPGTIINRTRATHRFLKLSQPIEPNRYPENHTLQKGITYPFAFTFVVPDYLLPQSCNHPTGNWALKDAHTRVPPSLGDPVQLHDPRQPLDDYAPAACRIGYVIKVVVLDTPFDDGGISTTAILAAVGKKVHVVPTVDEDPPLSVPPDSTEYRPWLKTVVRQGLSRSITGRLILSAVQPRPLQVRLGGLEPSTTTGILATLHLRFDPIANERPPQLDALCSQLKIVTFLTVRPFTDFPTNSLGEREQMNRRAYQHVIPLLNVQITSVPWIQRTERVETAALRTPEGICPHRKFYTASVAIPTSLPSGKSFPPTFHSCYISRIYILKLKVSYLTFGLVKKTNSIKLPLQIIAGRPAEGRLGSIGSRES</sequence>
<reference evidence="2 3" key="1">
    <citation type="submission" date="2019-04" db="EMBL/GenBank/DDBJ databases">
        <title>Friends and foes A comparative genomics study of 23 Aspergillus species from section Flavi.</title>
        <authorList>
            <consortium name="DOE Joint Genome Institute"/>
            <person name="Kjaerbolling I."/>
            <person name="Vesth T."/>
            <person name="Frisvad J.C."/>
            <person name="Nybo J.L."/>
            <person name="Theobald S."/>
            <person name="Kildgaard S."/>
            <person name="Isbrandt T."/>
            <person name="Kuo A."/>
            <person name="Sato A."/>
            <person name="Lyhne E.K."/>
            <person name="Kogle M.E."/>
            <person name="Wiebenga A."/>
            <person name="Kun R.S."/>
            <person name="Lubbers R.J."/>
            <person name="Makela M.R."/>
            <person name="Barry K."/>
            <person name="Chovatia M."/>
            <person name="Clum A."/>
            <person name="Daum C."/>
            <person name="Haridas S."/>
            <person name="He G."/>
            <person name="LaButti K."/>
            <person name="Lipzen A."/>
            <person name="Mondo S."/>
            <person name="Riley R."/>
            <person name="Salamov A."/>
            <person name="Simmons B.A."/>
            <person name="Magnuson J.K."/>
            <person name="Henrissat B."/>
            <person name="Mortensen U.H."/>
            <person name="Larsen T.O."/>
            <person name="Devries R.P."/>
            <person name="Grigoriev I.V."/>
            <person name="Machida M."/>
            <person name="Baker S.E."/>
            <person name="Andersen M.R."/>
        </authorList>
    </citation>
    <scope>NUCLEOTIDE SEQUENCE [LARGE SCALE GENOMIC DNA]</scope>
    <source>
        <strain evidence="2 3">IBT 18842</strain>
    </source>
</reference>
<evidence type="ECO:0000313" key="2">
    <source>
        <dbReference type="EMBL" id="KAE8146899.1"/>
    </source>
</evidence>
<proteinExistence type="predicted"/>
<dbReference type="Pfam" id="PF00339">
    <property type="entry name" value="Arrestin_N"/>
    <property type="match status" value="1"/>
</dbReference>
<feature type="domain" description="Arrestin-like N-terminal" evidence="1">
    <location>
        <begin position="26"/>
        <end position="128"/>
    </location>
</feature>
<dbReference type="PANTHER" id="PTHR31904">
    <property type="entry name" value="BYPASS OF STOP CODON PROTEIN 5-RELATED"/>
    <property type="match status" value="1"/>
</dbReference>
<dbReference type="InterPro" id="IPR014752">
    <property type="entry name" value="Arrestin-like_C"/>
</dbReference>
<protein>
    <recommendedName>
        <fullName evidence="1">Arrestin-like N-terminal domain-containing protein</fullName>
    </recommendedName>
</protein>
<dbReference type="AlphaFoldDB" id="A0A5N6TLB5"/>
<gene>
    <name evidence="2" type="ORF">BDV25DRAFT_161561</name>
</gene>
<name>A0A5N6TLB5_ASPAV</name>
<evidence type="ECO:0000259" key="1">
    <source>
        <dbReference type="Pfam" id="PF00339"/>
    </source>
</evidence>
<evidence type="ECO:0000313" key="3">
    <source>
        <dbReference type="Proteomes" id="UP000325780"/>
    </source>
</evidence>
<dbReference type="EMBL" id="ML742237">
    <property type="protein sequence ID" value="KAE8146899.1"/>
    <property type="molecule type" value="Genomic_DNA"/>
</dbReference>
<dbReference type="Gene3D" id="2.60.40.640">
    <property type="match status" value="1"/>
</dbReference>
<dbReference type="PANTHER" id="PTHR31904:SF1">
    <property type="entry name" value="BYPASS OF STOP CODON PROTEIN 5-RELATED"/>
    <property type="match status" value="1"/>
</dbReference>
<organism evidence="2 3">
    <name type="scientific">Aspergillus avenaceus</name>
    <dbReference type="NCBI Taxonomy" id="36643"/>
    <lineage>
        <taxon>Eukaryota</taxon>
        <taxon>Fungi</taxon>
        <taxon>Dikarya</taxon>
        <taxon>Ascomycota</taxon>
        <taxon>Pezizomycotina</taxon>
        <taxon>Eurotiomycetes</taxon>
        <taxon>Eurotiomycetidae</taxon>
        <taxon>Eurotiales</taxon>
        <taxon>Aspergillaceae</taxon>
        <taxon>Aspergillus</taxon>
        <taxon>Aspergillus subgen. Circumdati</taxon>
    </lineage>
</organism>
<dbReference type="InterPro" id="IPR039634">
    <property type="entry name" value="Bul1-like"/>
</dbReference>
<accession>A0A5N6TLB5</accession>
<keyword evidence="3" id="KW-1185">Reference proteome</keyword>
<dbReference type="InterPro" id="IPR011021">
    <property type="entry name" value="Arrestin-like_N"/>
</dbReference>
<dbReference type="OrthoDB" id="2283785at2759"/>
<dbReference type="Proteomes" id="UP000325780">
    <property type="component" value="Unassembled WGS sequence"/>
</dbReference>